<dbReference type="EMBL" id="ANOF01000127">
    <property type="protein sequence ID" value="EMI25364.1"/>
    <property type="molecule type" value="Genomic_DNA"/>
</dbReference>
<accession>M5SGQ3</accession>
<dbReference type="Proteomes" id="UP000011996">
    <property type="component" value="Unassembled WGS sequence"/>
</dbReference>
<sequence>MQIGLPICSRYFARLLSIVSRRASLLRRKHSKARAFARTRRMRQIIAGHDSSFKNNDQYEVQNRCLKLQKLG</sequence>
<dbReference type="AlphaFoldDB" id="M5SGQ3"/>
<organism evidence="1 2">
    <name type="scientific">Rhodopirellula europaea SH398</name>
    <dbReference type="NCBI Taxonomy" id="1263868"/>
    <lineage>
        <taxon>Bacteria</taxon>
        <taxon>Pseudomonadati</taxon>
        <taxon>Planctomycetota</taxon>
        <taxon>Planctomycetia</taxon>
        <taxon>Pirellulales</taxon>
        <taxon>Pirellulaceae</taxon>
        <taxon>Rhodopirellula</taxon>
    </lineage>
</organism>
<proteinExistence type="predicted"/>
<evidence type="ECO:0000313" key="1">
    <source>
        <dbReference type="EMBL" id="EMI25364.1"/>
    </source>
</evidence>
<name>M5SGQ3_9BACT</name>
<reference evidence="1 2" key="1">
    <citation type="journal article" date="2013" name="Mar. Genomics">
        <title>Expression of sulfatases in Rhodopirellula baltica and the diversity of sulfatases in the genus Rhodopirellula.</title>
        <authorList>
            <person name="Wegner C.E."/>
            <person name="Richter-Heitmann T."/>
            <person name="Klindworth A."/>
            <person name="Klockow C."/>
            <person name="Richter M."/>
            <person name="Achstetter T."/>
            <person name="Glockner F.O."/>
            <person name="Harder J."/>
        </authorList>
    </citation>
    <scope>NUCLEOTIDE SEQUENCE [LARGE SCALE GENOMIC DNA]</scope>
    <source>
        <strain evidence="1 2">SH398</strain>
    </source>
</reference>
<evidence type="ECO:0000313" key="2">
    <source>
        <dbReference type="Proteomes" id="UP000011996"/>
    </source>
</evidence>
<gene>
    <name evidence="1" type="ORF">RESH_04089</name>
</gene>
<dbReference type="STRING" id="1263868.RESH_04089"/>
<comment type="caution">
    <text evidence="1">The sequence shown here is derived from an EMBL/GenBank/DDBJ whole genome shotgun (WGS) entry which is preliminary data.</text>
</comment>
<protein>
    <submittedName>
        <fullName evidence="1">Uncharacterized protein</fullName>
    </submittedName>
</protein>